<proteinExistence type="predicted"/>
<protein>
    <submittedName>
        <fullName evidence="2">Uncharacterized protein</fullName>
    </submittedName>
</protein>
<accession>A0ABR4A5X6</accession>
<gene>
    <name evidence="2" type="ORF">N7G274_006170</name>
</gene>
<keyword evidence="1" id="KW-0472">Membrane</keyword>
<organism evidence="2 3">
    <name type="scientific">Stereocaulon virgatum</name>
    <dbReference type="NCBI Taxonomy" id="373712"/>
    <lineage>
        <taxon>Eukaryota</taxon>
        <taxon>Fungi</taxon>
        <taxon>Dikarya</taxon>
        <taxon>Ascomycota</taxon>
        <taxon>Pezizomycotina</taxon>
        <taxon>Lecanoromycetes</taxon>
        <taxon>OSLEUM clade</taxon>
        <taxon>Lecanoromycetidae</taxon>
        <taxon>Lecanorales</taxon>
        <taxon>Lecanorineae</taxon>
        <taxon>Stereocaulaceae</taxon>
        <taxon>Stereocaulon</taxon>
    </lineage>
</organism>
<dbReference type="EMBL" id="JBEFKJ010000018">
    <property type="protein sequence ID" value="KAL2041225.1"/>
    <property type="molecule type" value="Genomic_DNA"/>
</dbReference>
<name>A0ABR4A5X6_9LECA</name>
<keyword evidence="3" id="KW-1185">Reference proteome</keyword>
<evidence type="ECO:0000256" key="1">
    <source>
        <dbReference type="SAM" id="Phobius"/>
    </source>
</evidence>
<keyword evidence="1" id="KW-0812">Transmembrane</keyword>
<evidence type="ECO:0000313" key="3">
    <source>
        <dbReference type="Proteomes" id="UP001590950"/>
    </source>
</evidence>
<evidence type="ECO:0000313" key="2">
    <source>
        <dbReference type="EMBL" id="KAL2041225.1"/>
    </source>
</evidence>
<reference evidence="2 3" key="1">
    <citation type="submission" date="2024-09" db="EMBL/GenBank/DDBJ databases">
        <title>Rethinking Asexuality: The Enigmatic Case of Functional Sexual Genes in Lepraria (Stereocaulaceae).</title>
        <authorList>
            <person name="Doellman M."/>
            <person name="Sun Y."/>
            <person name="Barcenas-Pena A."/>
            <person name="Lumbsch H.T."/>
            <person name="Grewe F."/>
        </authorList>
    </citation>
    <scope>NUCLEOTIDE SEQUENCE [LARGE SCALE GENOMIC DNA]</scope>
    <source>
        <strain evidence="2 3">Mercado 3170</strain>
    </source>
</reference>
<sequence>MAEKEAQKAKKSAILYAKDWGESPVPPTALAALITAQALRPPSPLPLLFPPILLFSTYLNISDHKVDAAGISAAWSGLYLLLARRRRQPLVNKFGTRGLIRGATLGLCGVNLVTGGIVYAVGKRDGEGKGV</sequence>
<comment type="caution">
    <text evidence="2">The sequence shown here is derived from an EMBL/GenBank/DDBJ whole genome shotgun (WGS) entry which is preliminary data.</text>
</comment>
<feature type="transmembrane region" description="Helical" evidence="1">
    <location>
        <begin position="103"/>
        <end position="122"/>
    </location>
</feature>
<keyword evidence="1" id="KW-1133">Transmembrane helix</keyword>
<dbReference type="Proteomes" id="UP001590950">
    <property type="component" value="Unassembled WGS sequence"/>
</dbReference>